<feature type="transmembrane region" description="Helical" evidence="1">
    <location>
        <begin position="947"/>
        <end position="966"/>
    </location>
</feature>
<dbReference type="Gene3D" id="3.30.70.1320">
    <property type="entry name" value="Multidrug efflux transporter AcrB pore domain like"/>
    <property type="match status" value="1"/>
</dbReference>
<dbReference type="GO" id="GO:0005886">
    <property type="term" value="C:plasma membrane"/>
    <property type="evidence" value="ECO:0007669"/>
    <property type="project" value="TreeGrafter"/>
</dbReference>
<feature type="transmembrane region" description="Helical" evidence="1">
    <location>
        <begin position="517"/>
        <end position="537"/>
    </location>
</feature>
<dbReference type="InterPro" id="IPR027463">
    <property type="entry name" value="AcrB_DN_DC_subdom"/>
</dbReference>
<feature type="transmembrane region" description="Helical" evidence="1">
    <location>
        <begin position="384"/>
        <end position="408"/>
    </location>
</feature>
<feature type="transmembrane region" description="Helical" evidence="1">
    <location>
        <begin position="874"/>
        <end position="894"/>
    </location>
</feature>
<dbReference type="PRINTS" id="PR00702">
    <property type="entry name" value="ACRIFLAVINRP"/>
</dbReference>
<keyword evidence="1" id="KW-1133">Transmembrane helix</keyword>
<feature type="transmembrane region" description="Helical" evidence="1">
    <location>
        <begin position="844"/>
        <end position="867"/>
    </location>
</feature>
<dbReference type="InterPro" id="IPR001036">
    <property type="entry name" value="Acrflvin-R"/>
</dbReference>
<keyword evidence="1" id="KW-0472">Membrane</keyword>
<dbReference type="AlphaFoldDB" id="A0A5C4RQG9"/>
<dbReference type="SUPFAM" id="SSF82714">
    <property type="entry name" value="Multidrug efflux transporter AcrB TolC docking domain, DN and DC subdomains"/>
    <property type="match status" value="2"/>
</dbReference>
<comment type="caution">
    <text evidence="2">The sequence shown here is derived from an EMBL/GenBank/DDBJ whole genome shotgun (WGS) entry which is preliminary data.</text>
</comment>
<dbReference type="GO" id="GO:0042910">
    <property type="term" value="F:xenobiotic transmembrane transporter activity"/>
    <property type="evidence" value="ECO:0007669"/>
    <property type="project" value="TreeGrafter"/>
</dbReference>
<evidence type="ECO:0000313" key="2">
    <source>
        <dbReference type="EMBL" id="TNJ32847.1"/>
    </source>
</evidence>
<feature type="transmembrane region" description="Helical" evidence="1">
    <location>
        <begin position="461"/>
        <end position="479"/>
    </location>
</feature>
<sequence>MNFSAWSINRPLPAILVFILLGIVGLVGFQQLAVSRFPDIAFPGITVTVVQPSATPAQLETEVARKIEDSIATLPGIKNLVSTVVEGSSTTFVEFRIGKDLNEALDEVRDAVTRVRTDLPQDVEEPIVAKIDVVGGTLVTYAVASDAMAEDELSWFVDNDVTKAMFGVPGVGQVTRAGGIDREVQVDLRPGVLQAYGLTAGQVSQQLAASQLERSGGRATWGSGEQAIRAVGTVASAQDLRAFPIRLPDGRQVPLSALAEVTDGHEERRQVALLDGKPVVAFAITRTRGSSEIDVGAGVEEAVRELEAQHPGVKITPVFSAVQEVQASYKSSMTMLWEGSLLAVVVVWFFLRDWRATWISAVALPLSIIPTFGVMWLFGFSLNMITLLALAVVVGILVDDAIVEVENIDRHLGMGKPPKQAATDAADEIGLAVIATSATLAAVFVPVAFMPGVAGKFFLEFGWTAATAVLFSLMVARLLTPMMAAYQLKPKPHPEEKDGRLMRWYLGWVEWALAHRFLTLLAAFLMFVGSLGIAYMIPATFIPGSDLGRSNLSLELPPGARLDQTVAVAERARKLIADIPELKQAYATVGGVVDFGDPNVSGIADVRKVVMVLDWGLADGRERSQKELEREVRERLRVIPGVRQRYISSEPGEQMQVVLAGNDPKALYAAAQSLDRDLRTIQGLGTISSTASLLRPELVIVPDARRAADLGVSTVDIAEAARIATSGDYRQRLAKLNLADRQVPIRVRMAEESLSDEALLSLMRVPSANGGTVPLSAVASIRTGSGPSVINRLGRERQITFTAELSGRPLGDVMQEVNELPTLKNLPPGVRTQPFGDAEIFVELFVGFALAMAAGLFCVYAVLLLLFNHASHPLIILMAVPLSAGGAFGLMFLTGTLLSLPALIGLLMLIGIATKNSILLVDYAVIAEDEKGMNMHDALVDACRKRARPVIMTSIAMSAGMLPIALGFGADAAFRQPMAVAVIGGLITSTVLSLVVIPAAFAAMEDITRRFTRRGTAASTA</sequence>
<dbReference type="OrthoDB" id="9757904at2"/>
<reference evidence="2 3" key="1">
    <citation type="submission" date="2019-03" db="EMBL/GenBank/DDBJ databases">
        <title>Arenimonas daejeonensis sp. nov., isolated from compost.</title>
        <authorList>
            <person name="Jeon C.O."/>
        </authorList>
    </citation>
    <scope>NUCLEOTIDE SEQUENCE [LARGE SCALE GENOMIC DNA]</scope>
    <source>
        <strain evidence="2 3">R29</strain>
    </source>
</reference>
<feature type="transmembrane region" description="Helical" evidence="1">
    <location>
        <begin position="333"/>
        <end position="351"/>
    </location>
</feature>
<dbReference type="PANTHER" id="PTHR32063:SF77">
    <property type="entry name" value="ACR FAMILY TRANSPORT PROTEIN"/>
    <property type="match status" value="1"/>
</dbReference>
<dbReference type="PANTHER" id="PTHR32063">
    <property type="match status" value="1"/>
</dbReference>
<dbReference type="SUPFAM" id="SSF82866">
    <property type="entry name" value="Multidrug efflux transporter AcrB transmembrane domain"/>
    <property type="match status" value="2"/>
</dbReference>
<evidence type="ECO:0000313" key="3">
    <source>
        <dbReference type="Proteomes" id="UP000305760"/>
    </source>
</evidence>
<organism evidence="2 3">
    <name type="scientific">Arenimonas terrae</name>
    <dbReference type="NCBI Taxonomy" id="2546226"/>
    <lineage>
        <taxon>Bacteria</taxon>
        <taxon>Pseudomonadati</taxon>
        <taxon>Pseudomonadota</taxon>
        <taxon>Gammaproteobacteria</taxon>
        <taxon>Lysobacterales</taxon>
        <taxon>Lysobacteraceae</taxon>
        <taxon>Arenimonas</taxon>
    </lineage>
</organism>
<dbReference type="Pfam" id="PF00873">
    <property type="entry name" value="ACR_tran"/>
    <property type="match status" value="1"/>
</dbReference>
<dbReference type="Proteomes" id="UP000305760">
    <property type="component" value="Unassembled WGS sequence"/>
</dbReference>
<dbReference type="Gene3D" id="3.30.70.1440">
    <property type="entry name" value="Multidrug efflux transporter AcrB pore domain"/>
    <property type="match status" value="1"/>
</dbReference>
<feature type="transmembrane region" description="Helical" evidence="1">
    <location>
        <begin position="429"/>
        <end position="449"/>
    </location>
</feature>
<evidence type="ECO:0000256" key="1">
    <source>
        <dbReference type="SAM" id="Phobius"/>
    </source>
</evidence>
<dbReference type="Gene3D" id="1.20.1640.10">
    <property type="entry name" value="Multidrug efflux transporter AcrB transmembrane domain"/>
    <property type="match status" value="2"/>
</dbReference>
<feature type="transmembrane region" description="Helical" evidence="1">
    <location>
        <begin position="900"/>
        <end position="926"/>
    </location>
</feature>
<proteinExistence type="predicted"/>
<keyword evidence="3" id="KW-1185">Reference proteome</keyword>
<feature type="transmembrane region" description="Helical" evidence="1">
    <location>
        <begin position="12"/>
        <end position="33"/>
    </location>
</feature>
<dbReference type="RefSeq" id="WP_139449916.1">
    <property type="nucleotide sequence ID" value="NZ_SMDR01000004.1"/>
</dbReference>
<dbReference type="SUPFAM" id="SSF82693">
    <property type="entry name" value="Multidrug efflux transporter AcrB pore domain, PN1, PN2, PC1 and PC2 subdomains"/>
    <property type="match status" value="3"/>
</dbReference>
<accession>A0A5C4RQG9</accession>
<dbReference type="Gene3D" id="3.30.70.1430">
    <property type="entry name" value="Multidrug efflux transporter AcrB pore domain"/>
    <property type="match status" value="2"/>
</dbReference>
<keyword evidence="1" id="KW-0812">Transmembrane</keyword>
<dbReference type="EMBL" id="SMDR01000004">
    <property type="protein sequence ID" value="TNJ32847.1"/>
    <property type="molecule type" value="Genomic_DNA"/>
</dbReference>
<feature type="transmembrane region" description="Helical" evidence="1">
    <location>
        <begin position="358"/>
        <end position="378"/>
    </location>
</feature>
<feature type="transmembrane region" description="Helical" evidence="1">
    <location>
        <begin position="978"/>
        <end position="1004"/>
    </location>
</feature>
<protein>
    <submittedName>
        <fullName evidence="2">Efflux RND transporter permease subunit</fullName>
    </submittedName>
</protein>
<name>A0A5C4RQG9_9GAMM</name>
<gene>
    <name evidence="2" type="ORF">E1B00_14135</name>
</gene>
<dbReference type="Gene3D" id="3.30.2090.10">
    <property type="entry name" value="Multidrug efflux transporter AcrB TolC docking domain, DN and DC subdomains"/>
    <property type="match status" value="2"/>
</dbReference>